<name>C3XXM3_BRAFL</name>
<dbReference type="AlphaFoldDB" id="C3XXM3"/>
<dbReference type="InterPro" id="IPR058919">
    <property type="entry name" value="Pep3/Vps18_RING_C"/>
</dbReference>
<dbReference type="EMBL" id="GG666471">
    <property type="protein sequence ID" value="EEN67483.1"/>
    <property type="molecule type" value="Genomic_DNA"/>
</dbReference>
<feature type="domain" description="Pep3/Vps18 beta-propeller" evidence="11">
    <location>
        <begin position="45"/>
        <end position="402"/>
    </location>
</feature>
<proteinExistence type="inferred from homology"/>
<keyword evidence="6" id="KW-0862">Zinc</keyword>
<evidence type="ECO:0000259" key="11">
    <source>
        <dbReference type="Pfam" id="PF05131"/>
    </source>
</evidence>
<evidence type="ECO:0000313" key="13">
    <source>
        <dbReference type="EMBL" id="EEN67483.1"/>
    </source>
</evidence>
<keyword evidence="9" id="KW-0175">Coiled coil</keyword>
<sequence>MANLMDQYESHQYRGSGRTQRQSKDAIPEPISTGFISARLEDEVPIFNKQKIQFKPRDPITHLKVSNNMLVLAMSSNLLLRIDLENKENTDEVEISHSLDNRPTRLHLDPLGRHLLISMSNQETLYLSRNSKKPKPLVKLKGYVIESVGWNNYNTSDMSTGPILFGTSRGLIFEGEIVSEDESKFFAGAADKYFKQVFSLGKENPSPVNSLHFDRMPHNSQSEQKYFIMATTPGRLYQFIGTIPVTSDPPIFQPIFANYEDSPARFLELPGNFGYSNLQYYHPKGIKSAPEQFAWMTGPGVYFGNFDLSPQQNQDVTSESKLIAYPSDNNTSQNPLSIVLTEFHILLVFPDCVKAICHLNEQLIFEDFHRTGTFGKLLGMSKDPIKGSIWSFSDQAVFKYKVVRESRDVWQMYLDRGEYDLALAYCKDNPANRDKVLTKHAEHFFQEKQYDKSAMLYAQTQNSFEEVSLKFIQMDQQKALQTFLWKKLNGLKPADKTQTTMLVTWLIELYLNRLGALKEQGLQNDGKYYTLRDEFRKFLAHQRVKDCLSFNKNTAYDLIASHGNIEDLVFFAMLMHDYERVISHHIQHDDYRAALDVLTNKQGDTELYYKFSPVLMQYIPKQTVDSWIAKGRKLDPQRLIPALVNYDHSHDSKASSEAIRYLEFCVHDLSVQDTAIHNYLLSLYAKLQPEQLIKYLRIQGQNPDSVPYDLKYALRLCAEHSHKEACVHIYRTMGLFEEAVELALQVDVNLAKVNADLPEDDEELRKLPVAAHRSPCGGGGEGHQGQKAMEFLHECDLLKIEDVLPFFPDFVTIDHFKDAICMSLQEYNQHIEALKEEMQDATESAKSIRSDIQEMRNKYSVVKAQGKCSSCRYPLLTRGFYLFPCQHVFHSDCLVTEVTPNMTSARRNKVDNLLRDINSAPATPQAAAATDASAATTAMSKGEQQKSELDDMIASECPYCGEMMIMSIDKPFIEPKEFDEVVQSWQ</sequence>
<dbReference type="eggNOG" id="KOG2034">
    <property type="taxonomic scope" value="Eukaryota"/>
</dbReference>
<dbReference type="GO" id="GO:0006886">
    <property type="term" value="P:intracellular protein transport"/>
    <property type="evidence" value="ECO:0007669"/>
    <property type="project" value="UniProtKB-UniRule"/>
</dbReference>
<evidence type="ECO:0000256" key="9">
    <source>
        <dbReference type="SAM" id="Coils"/>
    </source>
</evidence>
<keyword evidence="5" id="KW-0863">Zinc-finger</keyword>
<evidence type="ECO:0000259" key="12">
    <source>
        <dbReference type="Pfam" id="PF26148"/>
    </source>
</evidence>
<gene>
    <name evidence="13" type="ORF">BRAFLDRAFT_117206</name>
</gene>
<dbReference type="PANTHER" id="PTHR23323">
    <property type="entry name" value="VACUOLAR PROTEIN SORTING-ASSOCIATED PROTEIN"/>
    <property type="match status" value="1"/>
</dbReference>
<dbReference type="STRING" id="7739.C3XXM3"/>
<feature type="region of interest" description="Disordered" evidence="10">
    <location>
        <begin position="1"/>
        <end position="30"/>
    </location>
</feature>
<protein>
    <recommendedName>
        <fullName evidence="3">Vacuolar protein sorting-associated protein 18 homolog</fullName>
    </recommendedName>
</protein>
<keyword evidence="7" id="KW-0472">Membrane</keyword>
<reference evidence="13" key="1">
    <citation type="journal article" date="2008" name="Nature">
        <title>The amphioxus genome and the evolution of the chordate karyotype.</title>
        <authorList>
            <consortium name="US DOE Joint Genome Institute (JGI-PGF)"/>
            <person name="Putnam N.H."/>
            <person name="Butts T."/>
            <person name="Ferrier D.E.K."/>
            <person name="Furlong R.F."/>
            <person name="Hellsten U."/>
            <person name="Kawashima T."/>
            <person name="Robinson-Rechavi M."/>
            <person name="Shoguchi E."/>
            <person name="Terry A."/>
            <person name="Yu J.-K."/>
            <person name="Benito-Gutierrez E.L."/>
            <person name="Dubchak I."/>
            <person name="Garcia-Fernandez J."/>
            <person name="Gibson-Brown J.J."/>
            <person name="Grigoriev I.V."/>
            <person name="Horton A.C."/>
            <person name="de Jong P.J."/>
            <person name="Jurka J."/>
            <person name="Kapitonov V.V."/>
            <person name="Kohara Y."/>
            <person name="Kuroki Y."/>
            <person name="Lindquist E."/>
            <person name="Lucas S."/>
            <person name="Osoegawa K."/>
            <person name="Pennacchio L.A."/>
            <person name="Salamov A.A."/>
            <person name="Satou Y."/>
            <person name="Sauka-Spengler T."/>
            <person name="Schmutz J."/>
            <person name="Shin-I T."/>
            <person name="Toyoda A."/>
            <person name="Bronner-Fraser M."/>
            <person name="Fujiyama A."/>
            <person name="Holland L.Z."/>
            <person name="Holland P.W.H."/>
            <person name="Satoh N."/>
            <person name="Rokhsar D.S."/>
        </authorList>
    </citation>
    <scope>NUCLEOTIDE SEQUENCE [LARGE SCALE GENOMIC DNA]</scope>
    <source>
        <strain evidence="13">S238N-H82</strain>
        <tissue evidence="13">Testes</tissue>
    </source>
</reference>
<comment type="similarity">
    <text evidence="2">Belongs to the VPS18 family.</text>
</comment>
<dbReference type="InterPro" id="IPR007810">
    <property type="entry name" value="Pep3/Vps18_beta-prop"/>
</dbReference>
<dbReference type="GO" id="GO:0008270">
    <property type="term" value="F:zinc ion binding"/>
    <property type="evidence" value="ECO:0007669"/>
    <property type="project" value="UniProtKB-KW"/>
</dbReference>
<dbReference type="PANTHER" id="PTHR23323:SF26">
    <property type="entry name" value="VACUOLAR PROTEIN SORTING-ASSOCIATED PROTEIN 18 HOMOLOG"/>
    <property type="match status" value="1"/>
</dbReference>
<organism>
    <name type="scientific">Branchiostoma floridae</name>
    <name type="common">Florida lancelet</name>
    <name type="synonym">Amphioxus</name>
    <dbReference type="NCBI Taxonomy" id="7739"/>
    <lineage>
        <taxon>Eukaryota</taxon>
        <taxon>Metazoa</taxon>
        <taxon>Chordata</taxon>
        <taxon>Cephalochordata</taxon>
        <taxon>Leptocardii</taxon>
        <taxon>Amphioxiformes</taxon>
        <taxon>Branchiostomatidae</taxon>
        <taxon>Branchiostoma</taxon>
    </lineage>
</organism>
<dbReference type="Pfam" id="PF26148">
    <property type="entry name" value="VPS18_RING_C"/>
    <property type="match status" value="1"/>
</dbReference>
<dbReference type="Pfam" id="PF05131">
    <property type="entry name" value="Pep3_Vps18"/>
    <property type="match status" value="1"/>
</dbReference>
<dbReference type="SUPFAM" id="SSF50978">
    <property type="entry name" value="WD40 repeat-like"/>
    <property type="match status" value="1"/>
</dbReference>
<dbReference type="InterPro" id="IPR000547">
    <property type="entry name" value="Clathrin_H-chain/VPS_repeat"/>
</dbReference>
<dbReference type="InParanoid" id="C3XXM3"/>
<feature type="coiled-coil region" evidence="9">
    <location>
        <begin position="824"/>
        <end position="858"/>
    </location>
</feature>
<accession>C3XXM3</accession>
<keyword evidence="4" id="KW-0479">Metal-binding</keyword>
<dbReference type="SUPFAM" id="SSF57850">
    <property type="entry name" value="RING/U-box"/>
    <property type="match status" value="1"/>
</dbReference>
<evidence type="ECO:0000256" key="3">
    <source>
        <dbReference type="ARBA" id="ARBA00017338"/>
    </source>
</evidence>
<dbReference type="PROSITE" id="PS50236">
    <property type="entry name" value="CHCR"/>
    <property type="match status" value="1"/>
</dbReference>
<evidence type="ECO:0000256" key="5">
    <source>
        <dbReference type="ARBA" id="ARBA00022771"/>
    </source>
</evidence>
<evidence type="ECO:0000256" key="10">
    <source>
        <dbReference type="SAM" id="MobiDB-lite"/>
    </source>
</evidence>
<evidence type="ECO:0000256" key="4">
    <source>
        <dbReference type="ARBA" id="ARBA00022723"/>
    </source>
</evidence>
<evidence type="ECO:0000256" key="7">
    <source>
        <dbReference type="ARBA" id="ARBA00023136"/>
    </source>
</evidence>
<feature type="domain" description="Pep3/Vps18 RING C-terminal" evidence="12">
    <location>
        <begin position="865"/>
        <end position="965"/>
    </location>
</feature>
<evidence type="ECO:0000256" key="2">
    <source>
        <dbReference type="ARBA" id="ARBA00010454"/>
    </source>
</evidence>
<feature type="repeat" description="CHCR" evidence="8">
    <location>
        <begin position="631"/>
        <end position="783"/>
    </location>
</feature>
<evidence type="ECO:0000256" key="1">
    <source>
        <dbReference type="ARBA" id="ARBA00004492"/>
    </source>
</evidence>
<comment type="subcellular location">
    <subcellularLocation>
        <location evidence="1">Late endosome membrane</location>
        <topology evidence="1">Peripheral membrane protein</topology>
        <orientation evidence="1">Cytoplasmic side</orientation>
    </subcellularLocation>
</comment>
<dbReference type="GO" id="GO:0016192">
    <property type="term" value="P:vesicle-mediated transport"/>
    <property type="evidence" value="ECO:0007669"/>
    <property type="project" value="InterPro"/>
</dbReference>
<dbReference type="CDD" id="cd16462">
    <property type="entry name" value="RING-H2_Pep3p-like"/>
    <property type="match status" value="1"/>
</dbReference>
<evidence type="ECO:0000256" key="8">
    <source>
        <dbReference type="PROSITE-ProRule" id="PRU01006"/>
    </source>
</evidence>
<dbReference type="InterPro" id="IPR036322">
    <property type="entry name" value="WD40_repeat_dom_sf"/>
</dbReference>
<evidence type="ECO:0000256" key="6">
    <source>
        <dbReference type="ARBA" id="ARBA00022833"/>
    </source>
</evidence>
<dbReference type="GO" id="GO:0031902">
    <property type="term" value="C:late endosome membrane"/>
    <property type="evidence" value="ECO:0007669"/>
    <property type="project" value="UniProtKB-SubCell"/>
</dbReference>